<dbReference type="Pfam" id="PF09722">
    <property type="entry name" value="Xre_MbcA_ParS_C"/>
    <property type="match status" value="1"/>
</dbReference>
<protein>
    <submittedName>
        <fullName evidence="2">Putative toxin-antitoxin system antitoxin component, TIGR02293 family</fullName>
    </submittedName>
</protein>
<dbReference type="Proteomes" id="UP000199339">
    <property type="component" value="Unassembled WGS sequence"/>
</dbReference>
<evidence type="ECO:0000313" key="2">
    <source>
        <dbReference type="EMBL" id="SFM41534.1"/>
    </source>
</evidence>
<dbReference type="AlphaFoldDB" id="A0A1I4QNC2"/>
<reference evidence="3" key="1">
    <citation type="submission" date="2016-10" db="EMBL/GenBank/DDBJ databases">
        <authorList>
            <person name="Varghese N."/>
            <person name="Submissions S."/>
        </authorList>
    </citation>
    <scope>NUCLEOTIDE SEQUENCE [LARGE SCALE GENOMIC DNA]</scope>
    <source>
        <strain evidence="3">CGMCC 1.6775</strain>
    </source>
</reference>
<organism evidence="2 3">
    <name type="scientific">Marinobacter pelagius</name>
    <dbReference type="NCBI Taxonomy" id="379482"/>
    <lineage>
        <taxon>Bacteria</taxon>
        <taxon>Pseudomonadati</taxon>
        <taxon>Pseudomonadota</taxon>
        <taxon>Gammaproteobacteria</taxon>
        <taxon>Pseudomonadales</taxon>
        <taxon>Marinobacteraceae</taxon>
        <taxon>Marinobacter</taxon>
    </lineage>
</organism>
<gene>
    <name evidence="2" type="ORF">SAMN04487961_0184</name>
</gene>
<dbReference type="EMBL" id="FOUR01000001">
    <property type="protein sequence ID" value="SFM41534.1"/>
    <property type="molecule type" value="Genomic_DNA"/>
</dbReference>
<feature type="domain" description="Antitoxin Xre/MbcA/ParS-like toxin-binding" evidence="1">
    <location>
        <begin position="33"/>
        <end position="77"/>
    </location>
</feature>
<accession>A0A1I4QNC2</accession>
<sequence>MQNWYGNQRGAFDLTEEYTVAQLRDLVYREFLELFEGDRAAAEQWLSSPIKVLGDRNPASLMETKAGVQKIRSLLRKWGEGAVS</sequence>
<proteinExistence type="predicted"/>
<dbReference type="RefSeq" id="WP_091997604.1">
    <property type="nucleotide sequence ID" value="NZ_FOUR01000001.1"/>
</dbReference>
<evidence type="ECO:0000313" key="3">
    <source>
        <dbReference type="Proteomes" id="UP000199339"/>
    </source>
</evidence>
<dbReference type="OrthoDB" id="6372042at2"/>
<evidence type="ECO:0000259" key="1">
    <source>
        <dbReference type="Pfam" id="PF09722"/>
    </source>
</evidence>
<dbReference type="InterPro" id="IPR024467">
    <property type="entry name" value="Xre/MbcA/ParS-like_toxin-bd"/>
</dbReference>
<keyword evidence="3" id="KW-1185">Reference proteome</keyword>
<name>A0A1I4QNC2_9GAMM</name>